<evidence type="ECO:0000256" key="1">
    <source>
        <dbReference type="SAM" id="MobiDB-lite"/>
    </source>
</evidence>
<name>A0A8S9ZX02_9BILA</name>
<organism evidence="2 3">
    <name type="scientific">Meloidogyne graminicola</name>
    <dbReference type="NCBI Taxonomy" id="189291"/>
    <lineage>
        <taxon>Eukaryota</taxon>
        <taxon>Metazoa</taxon>
        <taxon>Ecdysozoa</taxon>
        <taxon>Nematoda</taxon>
        <taxon>Chromadorea</taxon>
        <taxon>Rhabditida</taxon>
        <taxon>Tylenchina</taxon>
        <taxon>Tylenchomorpha</taxon>
        <taxon>Tylenchoidea</taxon>
        <taxon>Meloidogynidae</taxon>
        <taxon>Meloidogyninae</taxon>
        <taxon>Meloidogyne</taxon>
    </lineage>
</organism>
<feature type="compositionally biased region" description="Low complexity" evidence="1">
    <location>
        <begin position="341"/>
        <end position="367"/>
    </location>
</feature>
<feature type="region of interest" description="Disordered" evidence="1">
    <location>
        <begin position="339"/>
        <end position="429"/>
    </location>
</feature>
<feature type="compositionally biased region" description="Low complexity" evidence="1">
    <location>
        <begin position="263"/>
        <end position="277"/>
    </location>
</feature>
<feature type="compositionally biased region" description="Polar residues" evidence="1">
    <location>
        <begin position="883"/>
        <end position="909"/>
    </location>
</feature>
<proteinExistence type="predicted"/>
<keyword evidence="3" id="KW-1185">Reference proteome</keyword>
<dbReference type="AlphaFoldDB" id="A0A8S9ZX02"/>
<feature type="region of interest" description="Disordered" evidence="1">
    <location>
        <begin position="872"/>
        <end position="909"/>
    </location>
</feature>
<sequence>MIIIIIDEENHFYDQTVQYNLNNSQINKSQNVQFQVNTNSNGLNNLPHNLILMQQNINKNGSGEDGGPPQQFLGIGQFIGGRNGGIIIQTNNNNIEQIGEGGNRGGGVGGIGGYDERLRGGKINEIEGGGGGKVLISESPFGKYTQNRGNIQSKFYGNNNNNKKSVNIIGQQLLQERAQNDAAAAASINEKSANGSNTANSGNVSNNAAAQLLHGGIVGFQNQLQMNQLAALMANQQNAKLVNLSGAGVDSSVELNSGGAAGQQLRSSSQQNTSQQQNQLTAMQQLLLQQQQQQQLTAALAAQQQQQQQQQEQTIEGGVIGHQRQTPLNDVRFLVRSHFLGSNGNNNGNSVNRTPNSTPSNHSNIQGNGHGGGSTNGTPRPINGRNSVNGLQQQQQQTTLSSCNSSVSPKTGSVGVPTDPAPRKQSSMIIPNPLNTELVELKQRGLNALRSPEAMSEGLQKRLIEMAATLNSAVIAPMTTGGGGGNGGNIISTGGACNGSSNSVPPAVLLQQQQQTYQQQHQMLQQQLLQQHLINLQQQQNGGLTSQNQQNSLTNNFSNSISNLRSQSNNGQQQQSGNLLQSIEIDGTPSLLAATEMHYNETFRQEGVNKKTKPDTPGRQPPDLEVGAGLSQRRKSGVYMLGMNIKEEIGIKSTTPQSTTPLNQSTATLTSTPAISTSAMMNYMNNMLTTARSHLQGQGVGIYYDQNGNQIDYSSRPIDPIFRRAREELNHSPGSNLLSSNVNNTASVANNNNNNTAITQASTVTSIGENTLTTSAVGGDLGVLSRTCLIGISDTNRRGSIGGPQQLAGAQAMTVQQPIPLSTALYSGNLTPQQLQQHYFQLQQQQQHLQQLQQIQQLHTQIQQQQQLQSGIDSLDSNKKRPLNTSGGIITSDEGPSSAKSARSSVGNSSDLIIDTNSIQCSNSGQNEEMPILTGILPTNNDTPINIIDVNNSDISSKQKLNELSEDDDFNENNSINVVQEENEEEEERNKDLDNINEGNNNLIKLNNEEINSPSNGKQLRIVEDEDDDHFYFPFTQLFDKELICIKNICFLLIH</sequence>
<feature type="compositionally biased region" description="Low complexity" evidence="1">
    <location>
        <begin position="735"/>
        <end position="753"/>
    </location>
</feature>
<reference evidence="2" key="1">
    <citation type="journal article" date="2020" name="Ecol. Evol.">
        <title>Genome structure and content of the rice root-knot nematode (Meloidogyne graminicola).</title>
        <authorList>
            <person name="Phan N.T."/>
            <person name="Danchin E.G.J."/>
            <person name="Klopp C."/>
            <person name="Perfus-Barbeoch L."/>
            <person name="Kozlowski D.K."/>
            <person name="Koutsovoulos G.D."/>
            <person name="Lopez-Roques C."/>
            <person name="Bouchez O."/>
            <person name="Zahm M."/>
            <person name="Besnard G."/>
            <person name="Bellafiore S."/>
        </authorList>
    </citation>
    <scope>NUCLEOTIDE SEQUENCE</scope>
    <source>
        <strain evidence="2">VN-18</strain>
    </source>
</reference>
<feature type="region of interest" description="Disordered" evidence="1">
    <location>
        <begin position="732"/>
        <end position="753"/>
    </location>
</feature>
<dbReference type="Proteomes" id="UP000605970">
    <property type="component" value="Unassembled WGS sequence"/>
</dbReference>
<evidence type="ECO:0000313" key="3">
    <source>
        <dbReference type="Proteomes" id="UP000605970"/>
    </source>
</evidence>
<feature type="region of interest" description="Disordered" evidence="1">
    <location>
        <begin position="541"/>
        <end position="577"/>
    </location>
</feature>
<dbReference type="PANTHER" id="PTHR20916:SF18">
    <property type="entry name" value="IPT_TIG DOMAIN-CONTAINING PROTEIN"/>
    <property type="match status" value="1"/>
</dbReference>
<accession>A0A8S9ZX02</accession>
<feature type="compositionally biased region" description="Basic and acidic residues" evidence="1">
    <location>
        <begin position="603"/>
        <end position="616"/>
    </location>
</feature>
<dbReference type="PANTHER" id="PTHR20916">
    <property type="entry name" value="CYSTEINE AND GLYCINE-RICH PROTEIN 2 BINDING PROTEIN"/>
    <property type="match status" value="1"/>
</dbReference>
<feature type="region of interest" description="Disordered" evidence="1">
    <location>
        <begin position="603"/>
        <end position="628"/>
    </location>
</feature>
<dbReference type="EMBL" id="JABEBT010000017">
    <property type="protein sequence ID" value="KAF7637847.1"/>
    <property type="molecule type" value="Genomic_DNA"/>
</dbReference>
<feature type="region of interest" description="Disordered" evidence="1">
    <location>
        <begin position="255"/>
        <end position="277"/>
    </location>
</feature>
<gene>
    <name evidence="2" type="ORF">Mgra_00002822</name>
</gene>
<comment type="caution">
    <text evidence="2">The sequence shown here is derived from an EMBL/GenBank/DDBJ whole genome shotgun (WGS) entry which is preliminary data.</text>
</comment>
<feature type="compositionally biased region" description="Polar residues" evidence="1">
    <location>
        <begin position="398"/>
        <end position="411"/>
    </location>
</feature>
<protein>
    <submittedName>
        <fullName evidence="2">Uncharacterized protein</fullName>
    </submittedName>
</protein>
<evidence type="ECO:0000313" key="2">
    <source>
        <dbReference type="EMBL" id="KAF7637847.1"/>
    </source>
</evidence>
<dbReference type="OrthoDB" id="10017659at2759"/>